<feature type="coiled-coil region" evidence="2">
    <location>
        <begin position="212"/>
        <end position="241"/>
    </location>
</feature>
<comment type="caution">
    <text evidence="3">The sequence shown here is derived from an EMBL/GenBank/DDBJ whole genome shotgun (WGS) entry which is preliminary data.</text>
</comment>
<evidence type="ECO:0000313" key="3">
    <source>
        <dbReference type="EMBL" id="RFA34585.1"/>
    </source>
</evidence>
<dbReference type="Pfam" id="PF02321">
    <property type="entry name" value="OEP"/>
    <property type="match status" value="1"/>
</dbReference>
<gene>
    <name evidence="3" type="ORF">CAL65_14550</name>
</gene>
<dbReference type="Gene3D" id="1.20.1600.10">
    <property type="entry name" value="Outer membrane efflux proteins (OEP)"/>
    <property type="match status" value="1"/>
</dbReference>
<dbReference type="Proteomes" id="UP000256763">
    <property type="component" value="Unassembled WGS sequence"/>
</dbReference>
<proteinExistence type="inferred from homology"/>
<evidence type="ECO:0000256" key="2">
    <source>
        <dbReference type="SAM" id="Coils"/>
    </source>
</evidence>
<evidence type="ECO:0000313" key="4">
    <source>
        <dbReference type="Proteomes" id="UP000256763"/>
    </source>
</evidence>
<protein>
    <recommendedName>
        <fullName evidence="5">TolC family protein</fullName>
    </recommendedName>
</protein>
<organism evidence="3 4">
    <name type="scientific">Alkalilimnicola ehrlichii</name>
    <dbReference type="NCBI Taxonomy" id="351052"/>
    <lineage>
        <taxon>Bacteria</taxon>
        <taxon>Pseudomonadati</taxon>
        <taxon>Pseudomonadota</taxon>
        <taxon>Gammaproteobacteria</taxon>
        <taxon>Chromatiales</taxon>
        <taxon>Ectothiorhodospiraceae</taxon>
        <taxon>Alkalilimnicola</taxon>
    </lineage>
</organism>
<dbReference type="InterPro" id="IPR010131">
    <property type="entry name" value="MdtP/NodT-like"/>
</dbReference>
<name>A0A3E0WRI3_9GAMM</name>
<dbReference type="InterPro" id="IPR003423">
    <property type="entry name" value="OMP_efflux"/>
</dbReference>
<keyword evidence="2" id="KW-0175">Coiled coil</keyword>
<comment type="similarity">
    <text evidence="1">Belongs to the outer membrane factor (OMF) (TC 1.B.17) family.</text>
</comment>
<keyword evidence="4" id="KW-1185">Reference proteome</keyword>
<dbReference type="PROSITE" id="PS51257">
    <property type="entry name" value="PROKAR_LIPOPROTEIN"/>
    <property type="match status" value="1"/>
</dbReference>
<dbReference type="RefSeq" id="WP_116302782.1">
    <property type="nucleotide sequence ID" value="NZ_NFZV01000014.1"/>
</dbReference>
<evidence type="ECO:0000256" key="1">
    <source>
        <dbReference type="ARBA" id="ARBA00007613"/>
    </source>
</evidence>
<dbReference type="SUPFAM" id="SSF56954">
    <property type="entry name" value="Outer membrane efflux proteins (OEP)"/>
    <property type="match status" value="1"/>
</dbReference>
<dbReference type="GO" id="GO:0015562">
    <property type="term" value="F:efflux transmembrane transporter activity"/>
    <property type="evidence" value="ECO:0007669"/>
    <property type="project" value="InterPro"/>
</dbReference>
<reference evidence="4" key="1">
    <citation type="submission" date="2017-05" db="EMBL/GenBank/DDBJ databases">
        <authorList>
            <person name="Sharma S."/>
            <person name="Sidhu C."/>
            <person name="Pinnaka A.K."/>
        </authorList>
    </citation>
    <scope>NUCLEOTIDE SEQUENCE [LARGE SCALE GENOMIC DNA]</scope>
    <source>
        <strain evidence="4">AK93</strain>
    </source>
</reference>
<accession>A0A3E0WRI3</accession>
<dbReference type="OrthoDB" id="237412at2"/>
<dbReference type="PANTHER" id="PTHR30203:SF24">
    <property type="entry name" value="BLR4935 PROTEIN"/>
    <property type="match status" value="1"/>
</dbReference>
<sequence length="451" mass="49708">MVRPVVWIASVTGALALLAGCATIEPRAGFAEVRTEASERGLPEVQWIRGTEEDQAVTEAIREILERDSLKVDEAVQIALLNNRNLQAVYADLGVAQAELVGAGLLQNPVFSAGVLFPLNGGSSELTLGVSQGFLDVFYIPLRIRVAEAQFDAAKKRVTGAVLDHAHRTRVAFYAVQAAQQRLEMREQVVLATGLALEFSERLRDAGNITALALAQERVLHEEARLAQAEAEVELIAARERLNVLMGVWGPQTTWTIADRLPEVPAEPAPIEAVEARAIEASLDLRIARRQLEALGQQFGIVNATTLVPALEVGVEAERADGEWSAGPELSIGLPLFDRGQARRAAAREEIGRQQHLYVARAVEVRAVAREAYLRRQLAAQRVAFIRELLLPLRERITRESQLHYNAMQIGVPQLLIELGERYVNELYRYWRADAELELILSGQLPAGSRD</sequence>
<dbReference type="PANTHER" id="PTHR30203">
    <property type="entry name" value="OUTER MEMBRANE CATION EFFLUX PROTEIN"/>
    <property type="match status" value="1"/>
</dbReference>
<dbReference type="AlphaFoldDB" id="A0A3E0WRI3"/>
<evidence type="ECO:0008006" key="5">
    <source>
        <dbReference type="Google" id="ProtNLM"/>
    </source>
</evidence>
<dbReference type="EMBL" id="NFZW01000015">
    <property type="protein sequence ID" value="RFA34585.1"/>
    <property type="molecule type" value="Genomic_DNA"/>
</dbReference>